<name>B8JHB4_ANAD2</name>
<dbReference type="KEGG" id="acp:A2cp1_1472"/>
<dbReference type="RefSeq" id="WP_012632757.1">
    <property type="nucleotide sequence ID" value="NC_011891.1"/>
</dbReference>
<evidence type="ECO:0000313" key="4">
    <source>
        <dbReference type="Proteomes" id="UP000007089"/>
    </source>
</evidence>
<organism evidence="3 4">
    <name type="scientific">Anaeromyxobacter dehalogenans (strain ATCC BAA-258 / DSM 21875 / 2CP-1)</name>
    <dbReference type="NCBI Taxonomy" id="455488"/>
    <lineage>
        <taxon>Bacteria</taxon>
        <taxon>Pseudomonadati</taxon>
        <taxon>Myxococcota</taxon>
        <taxon>Myxococcia</taxon>
        <taxon>Myxococcales</taxon>
        <taxon>Cystobacterineae</taxon>
        <taxon>Anaeromyxobacteraceae</taxon>
        <taxon>Anaeromyxobacter</taxon>
    </lineage>
</organism>
<reference evidence="3" key="1">
    <citation type="submission" date="2009-01" db="EMBL/GenBank/DDBJ databases">
        <title>Complete sequence of Anaeromyxobacter dehalogenans 2CP-1.</title>
        <authorList>
            <consortium name="US DOE Joint Genome Institute"/>
            <person name="Lucas S."/>
            <person name="Copeland A."/>
            <person name="Lapidus A."/>
            <person name="Glavina del Rio T."/>
            <person name="Dalin E."/>
            <person name="Tice H."/>
            <person name="Bruce D."/>
            <person name="Goodwin L."/>
            <person name="Pitluck S."/>
            <person name="Saunders E."/>
            <person name="Brettin T."/>
            <person name="Detter J.C."/>
            <person name="Han C."/>
            <person name="Larimer F."/>
            <person name="Land M."/>
            <person name="Hauser L."/>
            <person name="Kyrpides N."/>
            <person name="Ovchinnikova G."/>
            <person name="Beliaev A.S."/>
            <person name="Richardson P."/>
        </authorList>
    </citation>
    <scope>NUCLEOTIDE SEQUENCE</scope>
    <source>
        <strain evidence="3">2CP-1</strain>
    </source>
</reference>
<dbReference type="InterPro" id="IPR046532">
    <property type="entry name" value="DUF6597"/>
</dbReference>
<evidence type="ECO:0000259" key="2">
    <source>
        <dbReference type="Pfam" id="PF20240"/>
    </source>
</evidence>
<feature type="domain" description="DUF6597" evidence="2">
    <location>
        <begin position="6"/>
        <end position="112"/>
    </location>
</feature>
<dbReference type="EMBL" id="CP001359">
    <property type="protein sequence ID" value="ACL64816.1"/>
    <property type="molecule type" value="Genomic_DNA"/>
</dbReference>
<protein>
    <submittedName>
        <fullName evidence="3">Transcriptional regulator, AraC family</fullName>
    </submittedName>
</protein>
<dbReference type="Pfam" id="PF20240">
    <property type="entry name" value="DUF6597"/>
    <property type="match status" value="1"/>
</dbReference>
<feature type="compositionally biased region" description="Low complexity" evidence="1">
    <location>
        <begin position="120"/>
        <end position="129"/>
    </location>
</feature>
<evidence type="ECO:0000256" key="1">
    <source>
        <dbReference type="SAM" id="MobiDB-lite"/>
    </source>
</evidence>
<dbReference type="HOGENOM" id="CLU_1700577_0_0_7"/>
<accession>B8JHB4</accession>
<feature type="region of interest" description="Disordered" evidence="1">
    <location>
        <begin position="111"/>
        <end position="154"/>
    </location>
</feature>
<gene>
    <name evidence="3" type="ordered locus">A2cp1_1472</name>
</gene>
<evidence type="ECO:0000313" key="3">
    <source>
        <dbReference type="EMBL" id="ACL64816.1"/>
    </source>
</evidence>
<keyword evidence="4" id="KW-1185">Reference proteome</keyword>
<sequence>MIQRFPIPALRPFVARLWASEDADAAAPGSAGRERLLPTGAMHLAFRAAGDPVRLFDGPDDATGRAIGRAVVAGARAAPYLRDRSPGARSVGAMLRPGAARLLFGAGAGELAATPTRPTSGASSWRSPASPRPRFRRLAAPFPNHLPLGPSGPP</sequence>
<dbReference type="Proteomes" id="UP000007089">
    <property type="component" value="Chromosome"/>
</dbReference>
<proteinExistence type="predicted"/>
<dbReference type="AlphaFoldDB" id="B8JHB4"/>